<accession>D3W6W3</accession>
<dbReference type="NCBIfam" id="TIGR01972">
    <property type="entry name" value="NDH_I_M"/>
    <property type="match status" value="1"/>
</dbReference>
<name>D3W6W3_9CHLO</name>
<geneLocation type="mitochondrion" evidence="15"/>
<dbReference type="AlphaFoldDB" id="D3W6W3"/>
<comment type="function">
    <text evidence="1">Core subunit of the mitochondrial membrane respiratory chain NADH dehydrogenase (Complex I) that is believed to belong to the minimal assembly required for catalysis. Complex I functions in the transfer of electrons from NADH to the respiratory chain. The immediate electron acceptor for the enzyme is believed to be ubiquinone.</text>
</comment>
<dbReference type="Pfam" id="PF00361">
    <property type="entry name" value="Proton_antipo_M"/>
    <property type="match status" value="1"/>
</dbReference>
<feature type="transmembrane region" description="Helical" evidence="12">
    <location>
        <begin position="298"/>
        <end position="316"/>
    </location>
</feature>
<evidence type="ECO:0000313" key="15">
    <source>
        <dbReference type="EMBL" id="ACV72090.1"/>
    </source>
</evidence>
<evidence type="ECO:0000256" key="8">
    <source>
        <dbReference type="ARBA" id="ARBA00022989"/>
    </source>
</evidence>
<dbReference type="InterPro" id="IPR003918">
    <property type="entry name" value="NADH_UbQ_OxRdtase"/>
</dbReference>
<evidence type="ECO:0000256" key="3">
    <source>
        <dbReference type="ARBA" id="ARBA00009025"/>
    </source>
</evidence>
<keyword evidence="12" id="KW-0249">Electron transport</keyword>
<feature type="domain" description="NADH:ubiquinone oxidoreductase chain 4 N-terminal" evidence="14">
    <location>
        <begin position="64"/>
        <end position="105"/>
    </location>
</feature>
<proteinExistence type="inferred from homology"/>
<dbReference type="PANTHER" id="PTHR43507:SF1">
    <property type="entry name" value="NADH-UBIQUINONE OXIDOREDUCTASE CHAIN 4"/>
    <property type="match status" value="1"/>
</dbReference>
<dbReference type="GO" id="GO:0048039">
    <property type="term" value="F:ubiquinone binding"/>
    <property type="evidence" value="ECO:0007669"/>
    <property type="project" value="TreeGrafter"/>
</dbReference>
<dbReference type="GO" id="GO:0031966">
    <property type="term" value="C:mitochondrial membrane"/>
    <property type="evidence" value="ECO:0007669"/>
    <property type="project" value="UniProtKB-SubCell"/>
</dbReference>
<evidence type="ECO:0000256" key="2">
    <source>
        <dbReference type="ARBA" id="ARBA00004141"/>
    </source>
</evidence>
<reference evidence="15" key="1">
    <citation type="journal article" date="2010" name="J. Mol. Evol.">
        <title>A Deviant Genetic Code in the Reduced Mitochondrial Genome of the Picoplanktonic Green Alga Pycnococcus provasolii.</title>
        <authorList>
            <person name="Turmel M."/>
            <person name="Otis C."/>
            <person name="Lemieux C."/>
        </authorList>
    </citation>
    <scope>NUCLEOTIDE SEQUENCE</scope>
    <source>
        <strain evidence="15">CCMP 1203</strain>
    </source>
</reference>
<feature type="transmembrane region" description="Helical" evidence="12">
    <location>
        <begin position="164"/>
        <end position="186"/>
    </location>
</feature>
<dbReference type="GO" id="GO:0008137">
    <property type="term" value="F:NADH dehydrogenase (ubiquinone) activity"/>
    <property type="evidence" value="ECO:0007669"/>
    <property type="project" value="UniProtKB-UniRule"/>
</dbReference>
<evidence type="ECO:0000256" key="6">
    <source>
        <dbReference type="ARBA" id="ARBA00022692"/>
    </source>
</evidence>
<feature type="transmembrane region" description="Helical" evidence="12">
    <location>
        <begin position="448"/>
        <end position="465"/>
    </location>
</feature>
<evidence type="ECO:0000256" key="5">
    <source>
        <dbReference type="ARBA" id="ARBA00021006"/>
    </source>
</evidence>
<feature type="transmembrane region" description="Helical" evidence="12">
    <location>
        <begin position="80"/>
        <end position="100"/>
    </location>
</feature>
<evidence type="ECO:0000256" key="10">
    <source>
        <dbReference type="ARBA" id="ARBA00023075"/>
    </source>
</evidence>
<feature type="transmembrane region" description="Helical" evidence="12">
    <location>
        <begin position="240"/>
        <end position="260"/>
    </location>
</feature>
<keyword evidence="11 12" id="KW-0472">Membrane</keyword>
<feature type="transmembrane region" description="Helical" evidence="12">
    <location>
        <begin position="266"/>
        <end position="286"/>
    </location>
</feature>
<feature type="transmembrane region" description="Helical" evidence="12">
    <location>
        <begin position="107"/>
        <end position="125"/>
    </location>
</feature>
<evidence type="ECO:0000259" key="13">
    <source>
        <dbReference type="Pfam" id="PF00361"/>
    </source>
</evidence>
<dbReference type="EMBL" id="GQ497137">
    <property type="protein sequence ID" value="ACV72090.1"/>
    <property type="molecule type" value="Genomic_DNA"/>
</dbReference>
<evidence type="ECO:0000256" key="12">
    <source>
        <dbReference type="RuleBase" id="RU003297"/>
    </source>
</evidence>
<feature type="transmembrane region" description="Helical" evidence="12">
    <location>
        <begin position="30"/>
        <end position="50"/>
    </location>
</feature>
<keyword evidence="7" id="KW-1278">Translocase</keyword>
<gene>
    <name evidence="15" type="primary">nad4</name>
</gene>
<dbReference type="GO" id="GO:0015990">
    <property type="term" value="P:electron transport coupled proton transport"/>
    <property type="evidence" value="ECO:0007669"/>
    <property type="project" value="TreeGrafter"/>
</dbReference>
<keyword evidence="10 12" id="KW-0830">Ubiquinone</keyword>
<dbReference type="Pfam" id="PF01059">
    <property type="entry name" value="Oxidored_q5_N"/>
    <property type="match status" value="1"/>
</dbReference>
<comment type="catalytic activity">
    <reaction evidence="12">
        <text>a ubiquinone + NADH + 5 H(+)(in) = a ubiquinol + NAD(+) + 4 H(+)(out)</text>
        <dbReference type="Rhea" id="RHEA:29091"/>
        <dbReference type="Rhea" id="RHEA-COMP:9565"/>
        <dbReference type="Rhea" id="RHEA-COMP:9566"/>
        <dbReference type="ChEBI" id="CHEBI:15378"/>
        <dbReference type="ChEBI" id="CHEBI:16389"/>
        <dbReference type="ChEBI" id="CHEBI:17976"/>
        <dbReference type="ChEBI" id="CHEBI:57540"/>
        <dbReference type="ChEBI" id="CHEBI:57945"/>
        <dbReference type="EC" id="7.1.1.2"/>
    </reaction>
</comment>
<keyword evidence="8 12" id="KW-1133">Transmembrane helix</keyword>
<keyword evidence="6 12" id="KW-0812">Transmembrane</keyword>
<evidence type="ECO:0000256" key="4">
    <source>
        <dbReference type="ARBA" id="ARBA00012944"/>
    </source>
</evidence>
<keyword evidence="9 12" id="KW-0520">NAD</keyword>
<feature type="transmembrane region" description="Helical" evidence="12">
    <location>
        <begin position="6"/>
        <end position="23"/>
    </location>
</feature>
<comment type="function">
    <text evidence="12">Core subunit of the mitochondrial membrane respiratory chain NADH dehydrogenase (Complex I) which catalyzes electron transfer from NADH through the respiratory chain, using ubiquinone as an electron acceptor. Essential for the catalytic activity and assembly of complex I.</text>
</comment>
<dbReference type="InterPro" id="IPR000260">
    <property type="entry name" value="NADH4_N"/>
</dbReference>
<dbReference type="RefSeq" id="YP_003495127.1">
    <property type="nucleotide sequence ID" value="NC_013935.1"/>
</dbReference>
<evidence type="ECO:0000256" key="7">
    <source>
        <dbReference type="ARBA" id="ARBA00022967"/>
    </source>
</evidence>
<dbReference type="InterPro" id="IPR010227">
    <property type="entry name" value="NADH_Q_OxRdtase_chainM/4"/>
</dbReference>
<keyword evidence="12 15" id="KW-0496">Mitochondrion</keyword>
<evidence type="ECO:0000256" key="11">
    <source>
        <dbReference type="ARBA" id="ARBA00023136"/>
    </source>
</evidence>
<evidence type="ECO:0000256" key="9">
    <source>
        <dbReference type="ARBA" id="ARBA00023027"/>
    </source>
</evidence>
<keyword evidence="12" id="KW-0813">Transport</keyword>
<dbReference type="InterPro" id="IPR001750">
    <property type="entry name" value="ND/Mrp_TM"/>
</dbReference>
<comment type="similarity">
    <text evidence="3 12">Belongs to the complex I subunit 4 family.</text>
</comment>
<protein>
    <recommendedName>
        <fullName evidence="5 12">NADH-ubiquinone oxidoreductase chain 4</fullName>
        <ecNumber evidence="4 12">7.1.1.2</ecNumber>
    </recommendedName>
</protein>
<dbReference type="GO" id="GO:0042773">
    <property type="term" value="P:ATP synthesis coupled electron transport"/>
    <property type="evidence" value="ECO:0007669"/>
    <property type="project" value="InterPro"/>
</dbReference>
<dbReference type="GO" id="GO:0003954">
    <property type="term" value="F:NADH dehydrogenase activity"/>
    <property type="evidence" value="ECO:0007669"/>
    <property type="project" value="TreeGrafter"/>
</dbReference>
<sequence length="484" mass="53289">MSWLEILILFPFITSFSLLIISFTEAQKKLVALWGALVPLPISLFAWVGLDHANFQLQNIICYSVLPGTNSEVVLGLDGLSAPLVSLTCFLCPLCILAGWQVIRVGVTEYLVSWLLLEGLLVAVFTTFDLLVFYILFEATLIPIFVMIGIWGSRLRKVKAAYQLFLYTLFGSVFMLLALLLIFAQVGSFDYGVLIASNFSIERQLLLFLSFFLAFGIKIPMVPIHLWLPEAHVEAPTGGSVILAGILLKLGGYGFLRYTLPLFSEAVLFYTPLVHTVSLLGILYASFTTLRQIDMKKAIAYSSIAHIGVVTLGIFSGNLMGLVGSCVLILGHGVVSPGLFLCIGVLYDRYKTRLVRYYGGLAQVMPLFSAVFLFFSIANLGLPGTANFVGEFLCFSGCFQSNNSAAVLACSGMISSAAYSLWLFCRISFGTLKTVSFLQVADLNRREFFMFAPLVFITLWVGFYPKPVISLLFVPLSCILELGF</sequence>
<dbReference type="PANTHER" id="PTHR43507">
    <property type="entry name" value="NADH-UBIQUINONE OXIDOREDUCTASE CHAIN 4"/>
    <property type="match status" value="1"/>
</dbReference>
<feature type="transmembrane region" description="Helical" evidence="12">
    <location>
        <begin position="131"/>
        <end position="152"/>
    </location>
</feature>
<feature type="transmembrane region" description="Helical" evidence="12">
    <location>
        <begin position="206"/>
        <end position="228"/>
    </location>
</feature>
<keyword evidence="12" id="KW-0679">Respiratory chain</keyword>
<feature type="domain" description="NADH:quinone oxidoreductase/Mrp antiporter transmembrane" evidence="13">
    <location>
        <begin position="129"/>
        <end position="413"/>
    </location>
</feature>
<dbReference type="PRINTS" id="PR01437">
    <property type="entry name" value="NUOXDRDTASE4"/>
</dbReference>
<feature type="transmembrane region" description="Helical" evidence="12">
    <location>
        <begin position="405"/>
        <end position="427"/>
    </location>
</feature>
<comment type="subcellular location">
    <subcellularLocation>
        <location evidence="2">Membrane</location>
        <topology evidence="2">Multi-pass membrane protein</topology>
    </subcellularLocation>
    <subcellularLocation>
        <location evidence="12">Mitochondrion membrane</location>
        <topology evidence="12">Multi-pass membrane protein</topology>
    </subcellularLocation>
</comment>
<evidence type="ECO:0000256" key="1">
    <source>
        <dbReference type="ARBA" id="ARBA00003257"/>
    </source>
</evidence>
<dbReference type="GeneID" id="8847147"/>
<organism evidence="15">
    <name type="scientific">Pycnococcus provasolii</name>
    <dbReference type="NCBI Taxonomy" id="41880"/>
    <lineage>
        <taxon>Eukaryota</taxon>
        <taxon>Viridiplantae</taxon>
        <taxon>Chlorophyta</taxon>
        <taxon>Pseudoscourfieldiophyceae</taxon>
        <taxon>Pseudoscourfieldiales</taxon>
        <taxon>Pycnococcaceae</taxon>
        <taxon>Pycnococcus</taxon>
    </lineage>
</organism>
<dbReference type="EC" id="7.1.1.2" evidence="4 12"/>
<feature type="transmembrane region" description="Helical" evidence="12">
    <location>
        <begin position="322"/>
        <end position="346"/>
    </location>
</feature>
<evidence type="ECO:0000259" key="14">
    <source>
        <dbReference type="Pfam" id="PF01059"/>
    </source>
</evidence>